<evidence type="ECO:0000313" key="3">
    <source>
        <dbReference type="Proteomes" id="UP000269721"/>
    </source>
</evidence>
<reference evidence="3" key="1">
    <citation type="journal article" date="2018" name="Nat. Microbiol.">
        <title>Leveraging single-cell genomics to expand the fungal tree of life.</title>
        <authorList>
            <person name="Ahrendt S.R."/>
            <person name="Quandt C.A."/>
            <person name="Ciobanu D."/>
            <person name="Clum A."/>
            <person name="Salamov A."/>
            <person name="Andreopoulos B."/>
            <person name="Cheng J.F."/>
            <person name="Woyke T."/>
            <person name="Pelin A."/>
            <person name="Henrissat B."/>
            <person name="Reynolds N.K."/>
            <person name="Benny G.L."/>
            <person name="Smith M.E."/>
            <person name="James T.Y."/>
            <person name="Grigoriev I.V."/>
        </authorList>
    </citation>
    <scope>NUCLEOTIDE SEQUENCE [LARGE SCALE GENOMIC DNA]</scope>
</reference>
<organism evidence="2 3">
    <name type="scientific">Blyttiomyces helicus</name>
    <dbReference type="NCBI Taxonomy" id="388810"/>
    <lineage>
        <taxon>Eukaryota</taxon>
        <taxon>Fungi</taxon>
        <taxon>Fungi incertae sedis</taxon>
        <taxon>Chytridiomycota</taxon>
        <taxon>Chytridiomycota incertae sedis</taxon>
        <taxon>Chytridiomycetes</taxon>
        <taxon>Chytridiomycetes incertae sedis</taxon>
        <taxon>Blyttiomyces</taxon>
    </lineage>
</organism>
<dbReference type="EMBL" id="KZ994781">
    <property type="protein sequence ID" value="RKO92094.1"/>
    <property type="molecule type" value="Genomic_DNA"/>
</dbReference>
<protein>
    <submittedName>
        <fullName evidence="2">Uncharacterized protein</fullName>
    </submittedName>
</protein>
<evidence type="ECO:0000256" key="1">
    <source>
        <dbReference type="SAM" id="MobiDB-lite"/>
    </source>
</evidence>
<dbReference type="Proteomes" id="UP000269721">
    <property type="component" value="Unassembled WGS sequence"/>
</dbReference>
<feature type="region of interest" description="Disordered" evidence="1">
    <location>
        <begin position="123"/>
        <end position="154"/>
    </location>
</feature>
<proteinExistence type="predicted"/>
<feature type="compositionally biased region" description="Basic and acidic residues" evidence="1">
    <location>
        <begin position="141"/>
        <end position="154"/>
    </location>
</feature>
<sequence length="154" mass="17472">MCFNRPITIGTGGCMNNQLENREIKKRERESKRMVEGVGIKRCWLNGRQKGGSEKGIKTRNLARKRRPARESPTITSLTKRLTGEAVMKQAKGSKKQEKQKTCPWMISAEHCQFAVQTSFAQTRPASGGSPRPLYLFHPRKNPDWDAKGEPRTC</sequence>
<feature type="region of interest" description="Disordered" evidence="1">
    <location>
        <begin position="47"/>
        <end position="102"/>
    </location>
</feature>
<dbReference type="AlphaFoldDB" id="A0A4P9WH89"/>
<keyword evidence="3" id="KW-1185">Reference proteome</keyword>
<evidence type="ECO:0000313" key="2">
    <source>
        <dbReference type="EMBL" id="RKO92094.1"/>
    </source>
</evidence>
<gene>
    <name evidence="2" type="ORF">BDK51DRAFT_34538</name>
</gene>
<name>A0A4P9WH89_9FUNG</name>
<accession>A0A4P9WH89</accession>